<feature type="region of interest" description="Disordered" evidence="9">
    <location>
        <begin position="542"/>
        <end position="562"/>
    </location>
</feature>
<dbReference type="SUPFAM" id="SSF52743">
    <property type="entry name" value="Subtilisin-like"/>
    <property type="match status" value="1"/>
</dbReference>
<dbReference type="InterPro" id="IPR009003">
    <property type="entry name" value="Peptidase_S1_PA"/>
</dbReference>
<dbReference type="EMBL" id="CP127173">
    <property type="protein sequence ID" value="WIV56246.1"/>
    <property type="molecule type" value="Genomic_DNA"/>
</dbReference>
<evidence type="ECO:0000256" key="4">
    <source>
        <dbReference type="ARBA" id="ARBA00022801"/>
    </source>
</evidence>
<evidence type="ECO:0000313" key="13">
    <source>
        <dbReference type="EMBL" id="WIV56246.1"/>
    </source>
</evidence>
<evidence type="ECO:0000313" key="14">
    <source>
        <dbReference type="Proteomes" id="UP001227101"/>
    </source>
</evidence>
<evidence type="ECO:0000256" key="10">
    <source>
        <dbReference type="SAM" id="SignalP"/>
    </source>
</evidence>
<keyword evidence="6" id="KW-0106">Calcium</keyword>
<dbReference type="SUPFAM" id="SSF50494">
    <property type="entry name" value="Trypsin-like serine proteases"/>
    <property type="match status" value="1"/>
</dbReference>
<evidence type="ECO:0000259" key="12">
    <source>
        <dbReference type="PROSITE" id="PS51695"/>
    </source>
</evidence>
<dbReference type="InterPro" id="IPR015366">
    <property type="entry name" value="S53_propep"/>
</dbReference>
<dbReference type="Pfam" id="PF00089">
    <property type="entry name" value="Trypsin"/>
    <property type="match status" value="1"/>
</dbReference>
<dbReference type="SUPFAM" id="SSF54897">
    <property type="entry name" value="Protease propeptides/inhibitors"/>
    <property type="match status" value="1"/>
</dbReference>
<keyword evidence="7" id="KW-0865">Zymogen</keyword>
<dbReference type="Gene3D" id="2.60.40.10">
    <property type="entry name" value="Immunoglobulins"/>
    <property type="match status" value="1"/>
</dbReference>
<feature type="domain" description="Peptidase S53" evidence="12">
    <location>
        <begin position="198"/>
        <end position="546"/>
    </location>
</feature>
<keyword evidence="4 13" id="KW-0378">Hydrolase</keyword>
<dbReference type="SMART" id="SM00020">
    <property type="entry name" value="Tryp_SPc"/>
    <property type="match status" value="1"/>
</dbReference>
<dbReference type="InterPro" id="IPR050819">
    <property type="entry name" value="Tripeptidyl-peptidase_I"/>
</dbReference>
<dbReference type="InterPro" id="IPR033116">
    <property type="entry name" value="TRYPSIN_SER"/>
</dbReference>
<keyword evidence="8" id="KW-1015">Disulfide bond</keyword>
<dbReference type="CDD" id="cd11377">
    <property type="entry name" value="Pro-peptidase_S53"/>
    <property type="match status" value="1"/>
</dbReference>
<dbReference type="CDD" id="cd00190">
    <property type="entry name" value="Tryp_SPc"/>
    <property type="match status" value="1"/>
</dbReference>
<keyword evidence="2" id="KW-0645">Protease</keyword>
<evidence type="ECO:0000256" key="9">
    <source>
        <dbReference type="SAM" id="MobiDB-lite"/>
    </source>
</evidence>
<dbReference type="InterPro" id="IPR001254">
    <property type="entry name" value="Trypsin_dom"/>
</dbReference>
<dbReference type="Gene3D" id="3.40.50.200">
    <property type="entry name" value="Peptidase S8/S53 domain"/>
    <property type="match status" value="1"/>
</dbReference>
<dbReference type="InterPro" id="IPR030400">
    <property type="entry name" value="Sedolisin_dom"/>
</dbReference>
<evidence type="ECO:0000256" key="1">
    <source>
        <dbReference type="ARBA" id="ARBA00001913"/>
    </source>
</evidence>
<feature type="signal peptide" evidence="10">
    <location>
        <begin position="1"/>
        <end position="24"/>
    </location>
</feature>
<dbReference type="PROSITE" id="PS51695">
    <property type="entry name" value="SEDOLISIN"/>
    <property type="match status" value="1"/>
</dbReference>
<dbReference type="PROSITE" id="PS50240">
    <property type="entry name" value="TRYPSIN_DOM"/>
    <property type="match status" value="1"/>
</dbReference>
<keyword evidence="14" id="KW-1185">Reference proteome</keyword>
<dbReference type="InterPro" id="IPR015919">
    <property type="entry name" value="Cadherin-like_sf"/>
</dbReference>
<evidence type="ECO:0000256" key="3">
    <source>
        <dbReference type="ARBA" id="ARBA00022723"/>
    </source>
</evidence>
<proteinExistence type="predicted"/>
<dbReference type="EC" id="3.4.21.-" evidence="13"/>
<gene>
    <name evidence="13" type="ORF">QP939_46885</name>
</gene>
<dbReference type="SMART" id="SM00944">
    <property type="entry name" value="Pro-kuma_activ"/>
    <property type="match status" value="1"/>
</dbReference>
<feature type="domain" description="Peptidase S1" evidence="11">
    <location>
        <begin position="589"/>
        <end position="820"/>
    </location>
</feature>
<dbReference type="PANTHER" id="PTHR14218:SF15">
    <property type="entry name" value="TRIPEPTIDYL-PEPTIDASE 1"/>
    <property type="match status" value="1"/>
</dbReference>
<evidence type="ECO:0000259" key="11">
    <source>
        <dbReference type="PROSITE" id="PS50240"/>
    </source>
</evidence>
<dbReference type="GO" id="GO:0016787">
    <property type="term" value="F:hydrolase activity"/>
    <property type="evidence" value="ECO:0007669"/>
    <property type="project" value="UniProtKB-KW"/>
</dbReference>
<name>A0ABY8XKZ4_9PSEU</name>
<comment type="cofactor">
    <cofactor evidence="1">
        <name>Ca(2+)</name>
        <dbReference type="ChEBI" id="CHEBI:29108"/>
    </cofactor>
</comment>
<accession>A0ABY8XKZ4</accession>
<dbReference type="Pfam" id="PF05345">
    <property type="entry name" value="He_PIG"/>
    <property type="match status" value="1"/>
</dbReference>
<dbReference type="PRINTS" id="PR00722">
    <property type="entry name" value="CHYMOTRYPSIN"/>
</dbReference>
<sequence length="985" mass="100307">MRKPALLAAVFLATAALSAPPATAAPPPSVPLGTAPAVPAGATEDGAAVPGQLTVSVALKPRDAAGAERYVAATADPRSPLYHRYLSAAEYTERFGPTPGAVEQVRKYLTGKGLHVEDVTGNRQVVTASGAPSAVESAFGTSIAGFRGADGARFFNATKPTAVPADIAAVVRGVTGLTDRPAAHRASGPAGPAGPAGGYTPAQLRTAYSMSGLSGSYDGSGETVGLIEFDTFKQADIDAWTQYFKQPAVTPELVKVDGGVPSPGSDQMEVTLDIQAVAATAPRAKQVVYSAPNSDQAWVHEMAQIASDNKITILSGSWLNGEVCEADPIAASHDSYTQMAAQGITMLSASGDWGATGCGYRGDNSTIQADYPASDPLFTGVGGTQLRTSDGAGTWQSETCWNQGSSGNTRSGGAYSKIYARPSWQPGTNQYRSVPDVSLLADYGAGALSVYLNGGWLDVGGTSLSSPLWAGYVAMLNQKSLGGGKSRLGQLNPDIYRIAGSADYATTFHDVTSGSNGTYSAGTGYDLCTGWGSPKADALGAKLLGGGDTPPPTGDFSLSASPSSGSVAAGSPVSTTVSATATAAASPSVVGGTPTTTAAHPFIVSMRREGSAFPGQQSCTGTLFGPHTVLLAAHCLLEKPGHKWFVYGDDDLTQNVGTTAEIASQWVHPAYTDWRDGADIAVVELDRDLPVPANTTYPKLNTDPNLDAAGTMGLSIGWGQIAANTYSTVLRQADVPVAPDSACKGRYTDSRGQEQYKVPSMLCTGYADHHAGACIGDSGGPFLVGTTVVGVFSWMSTSCDWYAVYARVSTYAADIAPHLPGGGTPPPSGAIGLTASGLPSGATAAFSPASIDTGGHSTLTISTSASTPAGTYDVTVTGKSATSTATTHYSLTVTGGQPSTLTLANPGNQNSWVGKAAGLALRASGGTTPYRWSSTALAPGLSLNAATGVISGTPTTPDSRQVTVTVTDAAGKKASVAFFWFVFGS</sequence>
<dbReference type="InterPro" id="IPR001314">
    <property type="entry name" value="Peptidase_S1A"/>
</dbReference>
<keyword evidence="5" id="KW-0720">Serine protease</keyword>
<dbReference type="Proteomes" id="UP001227101">
    <property type="component" value="Chromosome"/>
</dbReference>
<protein>
    <submittedName>
        <fullName evidence="13">Trypsin-like serine protease</fullName>
        <ecNumber evidence="13">3.4.21.-</ecNumber>
    </submittedName>
</protein>
<dbReference type="InterPro" id="IPR036852">
    <property type="entry name" value="Peptidase_S8/S53_dom_sf"/>
</dbReference>
<dbReference type="PANTHER" id="PTHR14218">
    <property type="entry name" value="PROTEASE S8 TRIPEPTIDYL PEPTIDASE I CLN2"/>
    <property type="match status" value="1"/>
</dbReference>
<dbReference type="RefSeq" id="WP_285453342.1">
    <property type="nucleotide sequence ID" value="NZ_CP127173.1"/>
</dbReference>
<dbReference type="Pfam" id="PF09286">
    <property type="entry name" value="Pro-kuma_activ"/>
    <property type="match status" value="1"/>
</dbReference>
<evidence type="ECO:0000256" key="5">
    <source>
        <dbReference type="ARBA" id="ARBA00022825"/>
    </source>
</evidence>
<dbReference type="Gene3D" id="2.40.10.10">
    <property type="entry name" value="Trypsin-like serine proteases"/>
    <property type="match status" value="1"/>
</dbReference>
<organism evidence="13 14">
    <name type="scientific">Amycolatopsis nalaikhensis</name>
    <dbReference type="NCBI Taxonomy" id="715472"/>
    <lineage>
        <taxon>Bacteria</taxon>
        <taxon>Bacillati</taxon>
        <taxon>Actinomycetota</taxon>
        <taxon>Actinomycetes</taxon>
        <taxon>Pseudonocardiales</taxon>
        <taxon>Pseudonocardiaceae</taxon>
        <taxon>Amycolatopsis</taxon>
    </lineage>
</organism>
<evidence type="ECO:0000256" key="2">
    <source>
        <dbReference type="ARBA" id="ARBA00022670"/>
    </source>
</evidence>
<evidence type="ECO:0000256" key="8">
    <source>
        <dbReference type="ARBA" id="ARBA00023157"/>
    </source>
</evidence>
<reference evidence="13 14" key="1">
    <citation type="submission" date="2023-06" db="EMBL/GenBank/DDBJ databases">
        <authorList>
            <person name="Oyuntsetseg B."/>
            <person name="Kim S.B."/>
        </authorList>
    </citation>
    <scope>NUCLEOTIDE SEQUENCE [LARGE SCALE GENOMIC DNA]</scope>
    <source>
        <strain evidence="13 14">2-2</strain>
    </source>
</reference>
<dbReference type="SUPFAM" id="SSF49313">
    <property type="entry name" value="Cadherin-like"/>
    <property type="match status" value="1"/>
</dbReference>
<keyword evidence="3" id="KW-0479">Metal-binding</keyword>
<dbReference type="CDD" id="cd04056">
    <property type="entry name" value="Peptidases_S53"/>
    <property type="match status" value="1"/>
</dbReference>
<keyword evidence="10" id="KW-0732">Signal</keyword>
<dbReference type="InterPro" id="IPR043504">
    <property type="entry name" value="Peptidase_S1_PA_chymotrypsin"/>
</dbReference>
<dbReference type="InterPro" id="IPR013783">
    <property type="entry name" value="Ig-like_fold"/>
</dbReference>
<evidence type="ECO:0000256" key="6">
    <source>
        <dbReference type="ARBA" id="ARBA00022837"/>
    </source>
</evidence>
<dbReference type="PROSITE" id="PS00135">
    <property type="entry name" value="TRYPSIN_SER"/>
    <property type="match status" value="1"/>
</dbReference>
<evidence type="ECO:0000256" key="7">
    <source>
        <dbReference type="ARBA" id="ARBA00023145"/>
    </source>
</evidence>
<feature type="chain" id="PRO_5046881110" evidence="10">
    <location>
        <begin position="25"/>
        <end position="985"/>
    </location>
</feature>